<proteinExistence type="predicted"/>
<dbReference type="InterPro" id="IPR044922">
    <property type="entry name" value="DUF2063_N_sf"/>
</dbReference>
<evidence type="ECO:0000313" key="2">
    <source>
        <dbReference type="EMBL" id="SDY23716.1"/>
    </source>
</evidence>
<evidence type="ECO:0000313" key="3">
    <source>
        <dbReference type="Proteomes" id="UP000199026"/>
    </source>
</evidence>
<dbReference type="GO" id="GO:0003677">
    <property type="term" value="F:DNA binding"/>
    <property type="evidence" value="ECO:0007669"/>
    <property type="project" value="UniProtKB-KW"/>
</dbReference>
<sequence length="247" mass="26419">MSQHSFSQALLAPDLPIPEGLTDGQGAPAGKRFAVYRNNVTVSLIDALEAGFPVVAKLIGAENFRNIAREYLRSEPPVSPLMMLYGAGFPAFLASFPPLAKYAYLPDVARLEYALRESYHAADHTPVAPEALGQIAPDALSQLRFTLAPSLRLLASPWPVHALWLYNTQDGAPKPVAAAQSVLITRIGYDPTPHLLPDGAAAFISALQAGQSLGDAAESAPDFDLSATLGLLLSTESIVKLIYEEDR</sequence>
<dbReference type="EMBL" id="FNPR01000001">
    <property type="protein sequence ID" value="SDY23716.1"/>
    <property type="molecule type" value="Genomic_DNA"/>
</dbReference>
<protein>
    <submittedName>
        <fullName evidence="2">Putative DNA-binding domain-containing protein</fullName>
    </submittedName>
</protein>
<dbReference type="Gene3D" id="1.10.150.690">
    <property type="entry name" value="DUF2063"/>
    <property type="match status" value="1"/>
</dbReference>
<feature type="domain" description="Putative DNA-binding" evidence="1">
    <location>
        <begin position="3"/>
        <end position="93"/>
    </location>
</feature>
<keyword evidence="3" id="KW-1185">Reference proteome</keyword>
<dbReference type="GeneID" id="78123700"/>
<keyword evidence="2" id="KW-0238">DNA-binding</keyword>
<dbReference type="Pfam" id="PF09836">
    <property type="entry name" value="DUF2063"/>
    <property type="match status" value="1"/>
</dbReference>
<dbReference type="AlphaFoldDB" id="A0A1H3I7J3"/>
<gene>
    <name evidence="2" type="ORF">SAMN05444486_101914</name>
</gene>
<dbReference type="RefSeq" id="WP_089888190.1">
    <property type="nucleotide sequence ID" value="NZ_CALJFH010000011.1"/>
</dbReference>
<dbReference type="OrthoDB" id="4146344at2"/>
<dbReference type="Proteomes" id="UP000199026">
    <property type="component" value="Unassembled WGS sequence"/>
</dbReference>
<reference evidence="2 3" key="1">
    <citation type="submission" date="2016-10" db="EMBL/GenBank/DDBJ databases">
        <authorList>
            <person name="de Groot N.N."/>
        </authorList>
    </citation>
    <scope>NUCLEOTIDE SEQUENCE [LARGE SCALE GENOMIC DNA]</scope>
    <source>
        <strain evidence="2 3">DSM 24677</strain>
    </source>
</reference>
<evidence type="ECO:0000259" key="1">
    <source>
        <dbReference type="Pfam" id="PF09836"/>
    </source>
</evidence>
<organism evidence="2 3">
    <name type="scientific">Lentibacter algarum</name>
    <dbReference type="NCBI Taxonomy" id="576131"/>
    <lineage>
        <taxon>Bacteria</taxon>
        <taxon>Pseudomonadati</taxon>
        <taxon>Pseudomonadota</taxon>
        <taxon>Alphaproteobacteria</taxon>
        <taxon>Rhodobacterales</taxon>
        <taxon>Roseobacteraceae</taxon>
        <taxon>Lentibacter</taxon>
    </lineage>
</organism>
<accession>A0A1H3I7J3</accession>
<dbReference type="STRING" id="576131.SAMN05444486_101914"/>
<dbReference type="InterPro" id="IPR018640">
    <property type="entry name" value="DUF2063"/>
</dbReference>
<name>A0A1H3I7J3_9RHOB</name>